<keyword evidence="1" id="KW-0812">Transmembrane</keyword>
<keyword evidence="3" id="KW-0407">Ion channel</keyword>
<dbReference type="Gene3D" id="1.10.287.70">
    <property type="match status" value="1"/>
</dbReference>
<evidence type="ECO:0000259" key="2">
    <source>
        <dbReference type="Pfam" id="PF07885"/>
    </source>
</evidence>
<proteinExistence type="predicted"/>
<evidence type="ECO:0000256" key="1">
    <source>
        <dbReference type="SAM" id="Phobius"/>
    </source>
</evidence>
<feature type="transmembrane region" description="Helical" evidence="1">
    <location>
        <begin position="6"/>
        <end position="31"/>
    </location>
</feature>
<dbReference type="GO" id="GO:0034220">
    <property type="term" value="P:monoatomic ion transmembrane transport"/>
    <property type="evidence" value="ECO:0007669"/>
    <property type="project" value="UniProtKB-KW"/>
</dbReference>
<keyword evidence="4" id="KW-1185">Reference proteome</keyword>
<keyword evidence="1" id="KW-1133">Transmembrane helix</keyword>
<organism evidence="3 4">
    <name type="scientific">Scopulibacillus daqui</name>
    <dbReference type="NCBI Taxonomy" id="1469162"/>
    <lineage>
        <taxon>Bacteria</taxon>
        <taxon>Bacillati</taxon>
        <taxon>Bacillota</taxon>
        <taxon>Bacilli</taxon>
        <taxon>Bacillales</taxon>
        <taxon>Sporolactobacillaceae</taxon>
        <taxon>Scopulibacillus</taxon>
    </lineage>
</organism>
<dbReference type="RefSeq" id="WP_205004904.1">
    <property type="nucleotide sequence ID" value="NZ_JAFBER010000042.1"/>
</dbReference>
<evidence type="ECO:0000313" key="4">
    <source>
        <dbReference type="Proteomes" id="UP000808914"/>
    </source>
</evidence>
<name>A0ABS2Q416_9BACL</name>
<gene>
    <name evidence="3" type="ORF">JOD45_003277</name>
</gene>
<sequence length="131" mass="15081">MDRHGLFYHSLALFILCINIIVTFTVIYLILDVLNLGQIVEHHTAITDMPYWVDKGTRALYFSAITLLSVGYGDITPFGWSRGIAILEAAIGYILPAVITVQYLRLLPFPIEKWFKNKYSKDNKDDNWKNK</sequence>
<feature type="domain" description="Potassium channel" evidence="2">
    <location>
        <begin position="20"/>
        <end position="101"/>
    </location>
</feature>
<accession>A0ABS2Q416</accession>
<dbReference type="SUPFAM" id="SSF81324">
    <property type="entry name" value="Voltage-gated potassium channels"/>
    <property type="match status" value="1"/>
</dbReference>
<reference evidence="3 4" key="1">
    <citation type="submission" date="2021-01" db="EMBL/GenBank/DDBJ databases">
        <title>Genomic Encyclopedia of Type Strains, Phase IV (KMG-IV): sequencing the most valuable type-strain genomes for metagenomic binning, comparative biology and taxonomic classification.</title>
        <authorList>
            <person name="Goeker M."/>
        </authorList>
    </citation>
    <scope>NUCLEOTIDE SEQUENCE [LARGE SCALE GENOMIC DNA]</scope>
    <source>
        <strain evidence="3 4">DSM 28236</strain>
    </source>
</reference>
<protein>
    <submittedName>
        <fullName evidence="3">Potassium channel LctB</fullName>
    </submittedName>
</protein>
<dbReference type="EMBL" id="JAFBER010000042">
    <property type="protein sequence ID" value="MBM7647041.1"/>
    <property type="molecule type" value="Genomic_DNA"/>
</dbReference>
<keyword evidence="3" id="KW-0813">Transport</keyword>
<keyword evidence="1" id="KW-0472">Membrane</keyword>
<dbReference type="Pfam" id="PF07885">
    <property type="entry name" value="Ion_trans_2"/>
    <property type="match status" value="1"/>
</dbReference>
<dbReference type="InterPro" id="IPR013099">
    <property type="entry name" value="K_chnl_dom"/>
</dbReference>
<dbReference type="Proteomes" id="UP000808914">
    <property type="component" value="Unassembled WGS sequence"/>
</dbReference>
<evidence type="ECO:0000313" key="3">
    <source>
        <dbReference type="EMBL" id="MBM7647041.1"/>
    </source>
</evidence>
<feature type="transmembrane region" description="Helical" evidence="1">
    <location>
        <begin position="84"/>
        <end position="104"/>
    </location>
</feature>
<keyword evidence="3" id="KW-0406">Ion transport</keyword>
<comment type="caution">
    <text evidence="3">The sequence shown here is derived from an EMBL/GenBank/DDBJ whole genome shotgun (WGS) entry which is preliminary data.</text>
</comment>